<dbReference type="OrthoDB" id="250454at2157"/>
<dbReference type="Pfam" id="PF00355">
    <property type="entry name" value="Rieske"/>
    <property type="match status" value="1"/>
</dbReference>
<gene>
    <name evidence="6" type="ORF">SAMN05192554_102277</name>
</gene>
<evidence type="ECO:0000256" key="3">
    <source>
        <dbReference type="ARBA" id="ARBA00023004"/>
    </source>
</evidence>
<dbReference type="PROSITE" id="PS51296">
    <property type="entry name" value="RIESKE"/>
    <property type="match status" value="1"/>
</dbReference>
<dbReference type="CDD" id="cd03467">
    <property type="entry name" value="Rieske"/>
    <property type="match status" value="1"/>
</dbReference>
<keyword evidence="7" id="KW-1185">Reference proteome</keyword>
<dbReference type="InterPro" id="IPR036922">
    <property type="entry name" value="Rieske_2Fe-2S_sf"/>
</dbReference>
<evidence type="ECO:0000256" key="4">
    <source>
        <dbReference type="ARBA" id="ARBA00023014"/>
    </source>
</evidence>
<evidence type="ECO:0000256" key="1">
    <source>
        <dbReference type="ARBA" id="ARBA00022714"/>
    </source>
</evidence>
<proteinExistence type="predicted"/>
<dbReference type="GO" id="GO:0051213">
    <property type="term" value="F:dioxygenase activity"/>
    <property type="evidence" value="ECO:0007669"/>
    <property type="project" value="UniProtKB-KW"/>
</dbReference>
<dbReference type="AlphaFoldDB" id="A0A1G9TEB9"/>
<dbReference type="RefSeq" id="WP_089731495.1">
    <property type="nucleotide sequence ID" value="NZ_FNIA01000002.1"/>
</dbReference>
<keyword evidence="6" id="KW-0560">Oxidoreductase</keyword>
<dbReference type="STRING" id="996166.SAMN05192554_102277"/>
<keyword evidence="3" id="KW-0408">Iron</keyword>
<dbReference type="SUPFAM" id="SSF50022">
    <property type="entry name" value="ISP domain"/>
    <property type="match status" value="1"/>
</dbReference>
<organism evidence="6 7">
    <name type="scientific">Haloarchaeobius iranensis</name>
    <dbReference type="NCBI Taxonomy" id="996166"/>
    <lineage>
        <taxon>Archaea</taxon>
        <taxon>Methanobacteriati</taxon>
        <taxon>Methanobacteriota</taxon>
        <taxon>Stenosarchaea group</taxon>
        <taxon>Halobacteria</taxon>
        <taxon>Halobacteriales</taxon>
        <taxon>Halorubellaceae</taxon>
        <taxon>Haloarchaeobius</taxon>
    </lineage>
</organism>
<feature type="domain" description="Rieske" evidence="5">
    <location>
        <begin position="10"/>
        <end position="110"/>
    </location>
</feature>
<dbReference type="GO" id="GO:0051537">
    <property type="term" value="F:2 iron, 2 sulfur cluster binding"/>
    <property type="evidence" value="ECO:0007669"/>
    <property type="project" value="UniProtKB-KW"/>
</dbReference>
<protein>
    <submittedName>
        <fullName evidence="6">Ferredoxin subunit of nitrite reductase or a ring-hydroxylating dioxygenase</fullName>
    </submittedName>
</protein>
<name>A0A1G9TEB9_9EURY</name>
<keyword evidence="4" id="KW-0411">Iron-sulfur</keyword>
<dbReference type="PANTHER" id="PTHR40261:SF1">
    <property type="entry name" value="RIESKE DOMAIN-CONTAINING PROTEIN"/>
    <property type="match status" value="1"/>
</dbReference>
<keyword evidence="2" id="KW-0479">Metal-binding</keyword>
<dbReference type="EMBL" id="FNIA01000002">
    <property type="protein sequence ID" value="SDM45545.1"/>
    <property type="molecule type" value="Genomic_DNA"/>
</dbReference>
<evidence type="ECO:0000313" key="6">
    <source>
        <dbReference type="EMBL" id="SDM45545.1"/>
    </source>
</evidence>
<dbReference type="GO" id="GO:0046872">
    <property type="term" value="F:metal ion binding"/>
    <property type="evidence" value="ECO:0007669"/>
    <property type="project" value="UniProtKB-KW"/>
</dbReference>
<evidence type="ECO:0000256" key="2">
    <source>
        <dbReference type="ARBA" id="ARBA00022723"/>
    </source>
</evidence>
<dbReference type="Proteomes" id="UP000199370">
    <property type="component" value="Unassembled WGS sequence"/>
</dbReference>
<evidence type="ECO:0000313" key="7">
    <source>
        <dbReference type="Proteomes" id="UP000199370"/>
    </source>
</evidence>
<dbReference type="PANTHER" id="PTHR40261">
    <property type="match status" value="1"/>
</dbReference>
<sequence length="139" mass="15163">MDETRCIAPIEDVPTESTLLFTVRNREGEEREAILHRRDDGIVAWLNYCQHLTHIKLDKGSGAPMRDDELICANHGAMFESDTGQCTYGPCEGAYLNALDIAVADGTVYLDEDGHEFVGLGGVEADGPADLTSTSNVEF</sequence>
<keyword evidence="1" id="KW-0001">2Fe-2S</keyword>
<reference evidence="6 7" key="1">
    <citation type="submission" date="2016-10" db="EMBL/GenBank/DDBJ databases">
        <authorList>
            <person name="de Groot N.N."/>
        </authorList>
    </citation>
    <scope>NUCLEOTIDE SEQUENCE [LARGE SCALE GENOMIC DNA]</scope>
    <source>
        <strain evidence="7">EB21,IBRC-M 10013,KCTC 4048</strain>
    </source>
</reference>
<keyword evidence="6" id="KW-0223">Dioxygenase</keyword>
<dbReference type="Gene3D" id="2.102.10.10">
    <property type="entry name" value="Rieske [2Fe-2S] iron-sulphur domain"/>
    <property type="match status" value="1"/>
</dbReference>
<dbReference type="InterPro" id="IPR017941">
    <property type="entry name" value="Rieske_2Fe-2S"/>
</dbReference>
<accession>A0A1G9TEB9</accession>
<evidence type="ECO:0000259" key="5">
    <source>
        <dbReference type="PROSITE" id="PS51296"/>
    </source>
</evidence>